<reference evidence="3" key="1">
    <citation type="journal article" date="2019" name="Int. J. Syst. Evol. Microbiol.">
        <title>The Global Catalogue of Microorganisms (GCM) 10K type strain sequencing project: providing services to taxonomists for standard genome sequencing and annotation.</title>
        <authorList>
            <consortium name="The Broad Institute Genomics Platform"/>
            <consortium name="The Broad Institute Genome Sequencing Center for Infectious Disease"/>
            <person name="Wu L."/>
            <person name="Ma J."/>
        </authorList>
    </citation>
    <scope>NUCLEOTIDE SEQUENCE [LARGE SCALE GENOMIC DNA]</scope>
    <source>
        <strain evidence="3">CGMCC 1.14966</strain>
    </source>
</reference>
<dbReference type="EMBL" id="BMGY01000010">
    <property type="protein sequence ID" value="GGH83804.1"/>
    <property type="molecule type" value="Genomic_DNA"/>
</dbReference>
<accession>A0ABQ2A3P3</accession>
<dbReference type="Proteomes" id="UP000637774">
    <property type="component" value="Unassembled WGS sequence"/>
</dbReference>
<gene>
    <name evidence="2" type="ORF">GCM10011495_14250</name>
</gene>
<feature type="region of interest" description="Disordered" evidence="1">
    <location>
        <begin position="41"/>
        <end position="65"/>
    </location>
</feature>
<proteinExistence type="predicted"/>
<sequence>MGFGVLEEGLHFVAVQHAGPQAGKGLFSHNKELCGRAAVGKEMQGKAKPPNAGARAAKYGRRCLT</sequence>
<organism evidence="2 3">
    <name type="scientific">Hymenobacter frigidus</name>
    <dbReference type="NCBI Taxonomy" id="1524095"/>
    <lineage>
        <taxon>Bacteria</taxon>
        <taxon>Pseudomonadati</taxon>
        <taxon>Bacteroidota</taxon>
        <taxon>Cytophagia</taxon>
        <taxon>Cytophagales</taxon>
        <taxon>Hymenobacteraceae</taxon>
        <taxon>Hymenobacter</taxon>
    </lineage>
</organism>
<keyword evidence="3" id="KW-1185">Reference proteome</keyword>
<name>A0ABQ2A3P3_9BACT</name>
<evidence type="ECO:0000313" key="2">
    <source>
        <dbReference type="EMBL" id="GGH83804.1"/>
    </source>
</evidence>
<protein>
    <submittedName>
        <fullName evidence="2">Uncharacterized protein</fullName>
    </submittedName>
</protein>
<evidence type="ECO:0000313" key="3">
    <source>
        <dbReference type="Proteomes" id="UP000637774"/>
    </source>
</evidence>
<evidence type="ECO:0000256" key="1">
    <source>
        <dbReference type="SAM" id="MobiDB-lite"/>
    </source>
</evidence>
<comment type="caution">
    <text evidence="2">The sequence shown here is derived from an EMBL/GenBank/DDBJ whole genome shotgun (WGS) entry which is preliminary data.</text>
</comment>